<name>A0A098M425_9BACL</name>
<dbReference type="PANTHER" id="PTHR12128:SF66">
    <property type="entry name" value="4-HYDROXY-2-OXOGLUTARATE ALDOLASE, MITOCHONDRIAL"/>
    <property type="match status" value="1"/>
</dbReference>
<dbReference type="GO" id="GO:0008840">
    <property type="term" value="F:4-hydroxy-tetrahydrodipicolinate synthase activity"/>
    <property type="evidence" value="ECO:0007669"/>
    <property type="project" value="TreeGrafter"/>
</dbReference>
<dbReference type="Gene3D" id="3.20.20.70">
    <property type="entry name" value="Aldolase class I"/>
    <property type="match status" value="1"/>
</dbReference>
<dbReference type="AlphaFoldDB" id="A0A098M425"/>
<dbReference type="SMART" id="SM01130">
    <property type="entry name" value="DHDPS"/>
    <property type="match status" value="1"/>
</dbReference>
<gene>
    <name evidence="7" type="ORF">PWYN_22030</name>
</gene>
<dbReference type="GO" id="GO:0044281">
    <property type="term" value="P:small molecule metabolic process"/>
    <property type="evidence" value="ECO:0007669"/>
    <property type="project" value="UniProtKB-ARBA"/>
</dbReference>
<dbReference type="Pfam" id="PF00701">
    <property type="entry name" value="DHDPS"/>
    <property type="match status" value="1"/>
</dbReference>
<evidence type="ECO:0000256" key="3">
    <source>
        <dbReference type="ARBA" id="ARBA00023270"/>
    </source>
</evidence>
<dbReference type="CDD" id="cd00408">
    <property type="entry name" value="DHDPS-like"/>
    <property type="match status" value="1"/>
</dbReference>
<dbReference type="RefSeq" id="WP_036655978.1">
    <property type="nucleotide sequence ID" value="NZ_JQCR01000003.1"/>
</dbReference>
<comment type="caution">
    <text evidence="7">The sequence shown here is derived from an EMBL/GenBank/DDBJ whole genome shotgun (WGS) entry which is preliminary data.</text>
</comment>
<feature type="binding site" evidence="6">
    <location>
        <position position="44"/>
    </location>
    <ligand>
        <name>pyruvate</name>
        <dbReference type="ChEBI" id="CHEBI:15361"/>
    </ligand>
</feature>
<dbReference type="SUPFAM" id="SSF51569">
    <property type="entry name" value="Aldolase"/>
    <property type="match status" value="1"/>
</dbReference>
<protein>
    <submittedName>
        <fullName evidence="7">Dihydrodipicolinate synthase</fullName>
    </submittedName>
</protein>
<proteinExistence type="inferred from homology"/>
<dbReference type="STRING" id="268407.PWYN_22030"/>
<dbReference type="InterPro" id="IPR020625">
    <property type="entry name" value="Schiff_base-form_aldolases_AS"/>
</dbReference>
<dbReference type="PANTHER" id="PTHR12128">
    <property type="entry name" value="DIHYDRODIPICOLINATE SYNTHASE"/>
    <property type="match status" value="1"/>
</dbReference>
<keyword evidence="8" id="KW-1185">Reference proteome</keyword>
<reference evidence="7 8" key="1">
    <citation type="submission" date="2014-08" db="EMBL/GenBank/DDBJ databases">
        <authorList>
            <person name="den Bakker H.C."/>
        </authorList>
    </citation>
    <scope>NUCLEOTIDE SEQUENCE [LARGE SCALE GENOMIC DNA]</scope>
    <source>
        <strain evidence="7 8">DSM 18334</strain>
    </source>
</reference>
<sequence length="268" mass="30182">MKNFHIAIPTPFREDESLYLEGFEPIVNYLKKNEVESLFVSGSTGEQHSLSIEERLHIIDYFNQKQFLDVELIFGVASTRTRDGVRLIQALEGSVFDVVMIGFPPYIKPTQQQAILYVDELLTHTSKDVILYNNPSRTGFDLSLDALHDLIRRHDNILGFKEAGDVHRHRDTMFPESFVRFAAGDENLVSNIKIDGCNGLSSMVGNVFPKEIKQTFDALLENRTVNVEETGQMIAQVTHGQTLVNIKAYYNQLGMGTGSCRSPLGVAR</sequence>
<evidence type="ECO:0000256" key="1">
    <source>
        <dbReference type="ARBA" id="ARBA00007592"/>
    </source>
</evidence>
<dbReference type="eggNOG" id="COG0329">
    <property type="taxonomic scope" value="Bacteria"/>
</dbReference>
<reference evidence="7 8" key="2">
    <citation type="submission" date="2014-10" db="EMBL/GenBank/DDBJ databases">
        <title>Comparative genomics of the Paenibacillus odorifer group.</title>
        <authorList>
            <person name="Tsai Y.-C."/>
            <person name="Martin N."/>
            <person name="Korlach J."/>
            <person name="Wiedmann M."/>
        </authorList>
    </citation>
    <scope>NUCLEOTIDE SEQUENCE [LARGE SCALE GENOMIC DNA]</scope>
    <source>
        <strain evidence="7 8">DSM 18334</strain>
    </source>
</reference>
<comment type="similarity">
    <text evidence="1 4">Belongs to the DapA family.</text>
</comment>
<dbReference type="InterPro" id="IPR002220">
    <property type="entry name" value="DapA-like"/>
</dbReference>
<keyword evidence="3" id="KW-0704">Schiff base</keyword>
<evidence type="ECO:0000256" key="2">
    <source>
        <dbReference type="ARBA" id="ARBA00023239"/>
    </source>
</evidence>
<feature type="active site" description="Proton donor/acceptor" evidence="5">
    <location>
        <position position="132"/>
    </location>
</feature>
<organism evidence="7 8">
    <name type="scientific">Paenibacillus wynnii</name>
    <dbReference type="NCBI Taxonomy" id="268407"/>
    <lineage>
        <taxon>Bacteria</taxon>
        <taxon>Bacillati</taxon>
        <taxon>Bacillota</taxon>
        <taxon>Bacilli</taxon>
        <taxon>Bacillales</taxon>
        <taxon>Paenibacillaceae</taxon>
        <taxon>Paenibacillus</taxon>
    </lineage>
</organism>
<dbReference type="EMBL" id="JQCR01000003">
    <property type="protein sequence ID" value="KGE17299.1"/>
    <property type="molecule type" value="Genomic_DNA"/>
</dbReference>
<dbReference type="Proteomes" id="UP000029734">
    <property type="component" value="Unassembled WGS sequence"/>
</dbReference>
<accession>A0A098M425</accession>
<evidence type="ECO:0000313" key="7">
    <source>
        <dbReference type="EMBL" id="KGE17299.1"/>
    </source>
</evidence>
<evidence type="ECO:0000256" key="4">
    <source>
        <dbReference type="PIRNR" id="PIRNR001365"/>
    </source>
</evidence>
<feature type="active site" description="Schiff-base intermediate with substrate" evidence="5">
    <location>
        <position position="161"/>
    </location>
</feature>
<dbReference type="PIRSF" id="PIRSF001365">
    <property type="entry name" value="DHDPS"/>
    <property type="match status" value="1"/>
</dbReference>
<keyword evidence="2 4" id="KW-0456">Lyase</keyword>
<evidence type="ECO:0000256" key="5">
    <source>
        <dbReference type="PIRSR" id="PIRSR001365-1"/>
    </source>
</evidence>
<dbReference type="OrthoDB" id="9771791at2"/>
<evidence type="ECO:0000313" key="8">
    <source>
        <dbReference type="Proteomes" id="UP000029734"/>
    </source>
</evidence>
<dbReference type="PROSITE" id="PS00666">
    <property type="entry name" value="DHDPS_2"/>
    <property type="match status" value="1"/>
</dbReference>
<evidence type="ECO:0000256" key="6">
    <source>
        <dbReference type="PIRSR" id="PIRSR001365-2"/>
    </source>
</evidence>
<dbReference type="PRINTS" id="PR00146">
    <property type="entry name" value="DHPICSNTHASE"/>
</dbReference>
<dbReference type="InterPro" id="IPR013785">
    <property type="entry name" value="Aldolase_TIM"/>
</dbReference>